<evidence type="ECO:0000313" key="1">
    <source>
        <dbReference type="EMBL" id="GFS30978.1"/>
    </source>
</evidence>
<dbReference type="AlphaFoldDB" id="A0A8X6M8S5"/>
<keyword evidence="2" id="KW-1185">Reference proteome</keyword>
<accession>A0A8X6M8S5</accession>
<proteinExistence type="predicted"/>
<gene>
    <name evidence="1" type="ORF">TNIN_443791</name>
</gene>
<dbReference type="EMBL" id="BMAV01024204">
    <property type="protein sequence ID" value="GFS30978.1"/>
    <property type="molecule type" value="Genomic_DNA"/>
</dbReference>
<dbReference type="Proteomes" id="UP000886998">
    <property type="component" value="Unassembled WGS sequence"/>
</dbReference>
<comment type="caution">
    <text evidence="1">The sequence shown here is derived from an EMBL/GenBank/DDBJ whole genome shotgun (WGS) entry which is preliminary data.</text>
</comment>
<organism evidence="1 2">
    <name type="scientific">Trichonephila inaurata madagascariensis</name>
    <dbReference type="NCBI Taxonomy" id="2747483"/>
    <lineage>
        <taxon>Eukaryota</taxon>
        <taxon>Metazoa</taxon>
        <taxon>Ecdysozoa</taxon>
        <taxon>Arthropoda</taxon>
        <taxon>Chelicerata</taxon>
        <taxon>Arachnida</taxon>
        <taxon>Araneae</taxon>
        <taxon>Araneomorphae</taxon>
        <taxon>Entelegynae</taxon>
        <taxon>Araneoidea</taxon>
        <taxon>Nephilidae</taxon>
        <taxon>Trichonephila</taxon>
        <taxon>Trichonephila inaurata</taxon>
    </lineage>
</organism>
<name>A0A8X6M8S5_9ARAC</name>
<reference evidence="1" key="1">
    <citation type="submission" date="2020-08" db="EMBL/GenBank/DDBJ databases">
        <title>Multicomponent nature underlies the extraordinary mechanical properties of spider dragline silk.</title>
        <authorList>
            <person name="Kono N."/>
            <person name="Nakamura H."/>
            <person name="Mori M."/>
            <person name="Yoshida Y."/>
            <person name="Ohtoshi R."/>
            <person name="Malay A.D."/>
            <person name="Moran D.A.P."/>
            <person name="Tomita M."/>
            <person name="Numata K."/>
            <person name="Arakawa K."/>
        </authorList>
    </citation>
    <scope>NUCLEOTIDE SEQUENCE</scope>
</reference>
<sequence>MEITFLNRIYQSTEKKKAITENRFFFPSLSYRVPAPDWAFALHYVSPPPHFTLAGRVTAVVFHGHPPVAPLAARPMSDHSMLITVLSVHLFHFICSEASEVQLLRHLGE</sequence>
<protein>
    <submittedName>
        <fullName evidence="1">Uncharacterized protein</fullName>
    </submittedName>
</protein>
<evidence type="ECO:0000313" key="2">
    <source>
        <dbReference type="Proteomes" id="UP000886998"/>
    </source>
</evidence>